<organism evidence="1 2">
    <name type="scientific">Parelaphostrongylus tenuis</name>
    <name type="common">Meningeal worm</name>
    <dbReference type="NCBI Taxonomy" id="148309"/>
    <lineage>
        <taxon>Eukaryota</taxon>
        <taxon>Metazoa</taxon>
        <taxon>Ecdysozoa</taxon>
        <taxon>Nematoda</taxon>
        <taxon>Chromadorea</taxon>
        <taxon>Rhabditida</taxon>
        <taxon>Rhabditina</taxon>
        <taxon>Rhabditomorpha</taxon>
        <taxon>Strongyloidea</taxon>
        <taxon>Metastrongylidae</taxon>
        <taxon>Parelaphostrongylus</taxon>
    </lineage>
</organism>
<gene>
    <name evidence="1" type="ORF">KIN20_033296</name>
</gene>
<dbReference type="Proteomes" id="UP001196413">
    <property type="component" value="Unassembled WGS sequence"/>
</dbReference>
<comment type="caution">
    <text evidence="1">The sequence shown here is derived from an EMBL/GenBank/DDBJ whole genome shotgun (WGS) entry which is preliminary data.</text>
</comment>
<reference evidence="1" key="1">
    <citation type="submission" date="2021-06" db="EMBL/GenBank/DDBJ databases">
        <title>Parelaphostrongylus tenuis whole genome reference sequence.</title>
        <authorList>
            <person name="Garwood T.J."/>
            <person name="Larsen P.A."/>
            <person name="Fountain-Jones N.M."/>
            <person name="Garbe J.R."/>
            <person name="Macchietto M.G."/>
            <person name="Kania S.A."/>
            <person name="Gerhold R.W."/>
            <person name="Richards J.E."/>
            <person name="Wolf T.M."/>
        </authorList>
    </citation>
    <scope>NUCLEOTIDE SEQUENCE</scope>
    <source>
        <strain evidence="1">MNPRO001-30</strain>
        <tissue evidence="1">Meninges</tissue>
    </source>
</reference>
<sequence length="85" mass="9798">MGSLWEADGSPYPRNKFMFVPSEKTRKSFKFGPVGSGIIKTITTILFNQRKLVKFEKKKLDPDERVKKVTLGTTDSWNEQGDRLF</sequence>
<dbReference type="AlphaFoldDB" id="A0AAD5R8D1"/>
<protein>
    <submittedName>
        <fullName evidence="1">Uncharacterized protein</fullName>
    </submittedName>
</protein>
<evidence type="ECO:0000313" key="2">
    <source>
        <dbReference type="Proteomes" id="UP001196413"/>
    </source>
</evidence>
<accession>A0AAD5R8D1</accession>
<evidence type="ECO:0000313" key="1">
    <source>
        <dbReference type="EMBL" id="KAJ1371355.1"/>
    </source>
</evidence>
<dbReference type="EMBL" id="JAHQIW010006966">
    <property type="protein sequence ID" value="KAJ1371355.1"/>
    <property type="molecule type" value="Genomic_DNA"/>
</dbReference>
<proteinExistence type="predicted"/>
<name>A0AAD5R8D1_PARTN</name>
<keyword evidence="2" id="KW-1185">Reference proteome</keyword>